<sequence length="530" mass="58119">MPIDLALPGVIWVRHDYTLEFVIQVPTEGCELVGDLSRILLCALTGSCEVDGVEESTLQWRVDFGGRSADDDADSDREDDLNRWRVDDSDDHVYIRQSLPLADLELFSRPGRGPPGSSRRYPLTVVRMTYGDAPRAFRYRDAVSRHLRAIRFRTFAKWALSDAPPAAPFCLYARYGPGCRHVRMLYDEGVMRVGGDGRVGDLTTLLLRHRDWASRVDARCVRWSVLGADESDYIDPATPFVELPRLIIDGRRVFPGWEPSTALRVTVVRDDGSVDDDTLAVMRRRDHSSDAPRASRQRARSAPLNLMHSTLSAAEPAVVPAAAAAAAAARRWHLDLAAMEVDIVHEELTEGGYAGRVGRHAARCGVVGYAYADFDDFPFGVMIHAEGTFSQVDAFARLLKDDAERVGGRLVGGSYFARLVNANHYSRSARCELPALRPAPPGPSTFRGFAVESRPPVDDARRGRARRIDTATDLTTVGDDDADHDDDDKRSGDDGDSYADDIFEAESVEDVAAVAASGAADASSPSSSPE</sequence>
<organism evidence="2">
    <name type="scientific">Bicosoecida sp. CB-2014</name>
    <dbReference type="NCBI Taxonomy" id="1486930"/>
    <lineage>
        <taxon>Eukaryota</taxon>
        <taxon>Sar</taxon>
        <taxon>Stramenopiles</taxon>
        <taxon>Bigyra</taxon>
        <taxon>Opalozoa</taxon>
        <taxon>Bicosoecida</taxon>
    </lineage>
</organism>
<protein>
    <submittedName>
        <fullName evidence="2">Uncharacterized protein</fullName>
    </submittedName>
</protein>
<feature type="region of interest" description="Disordered" evidence="1">
    <location>
        <begin position="435"/>
        <end position="501"/>
    </location>
</feature>
<name>A0A7S1CNP4_9STRA</name>
<gene>
    <name evidence="2" type="ORF">BSP0115_LOCUS17355</name>
</gene>
<reference evidence="2" key="1">
    <citation type="submission" date="2021-01" db="EMBL/GenBank/DDBJ databases">
        <authorList>
            <person name="Corre E."/>
            <person name="Pelletier E."/>
            <person name="Niang G."/>
            <person name="Scheremetjew M."/>
            <person name="Finn R."/>
            <person name="Kale V."/>
            <person name="Holt S."/>
            <person name="Cochrane G."/>
            <person name="Meng A."/>
            <person name="Brown T."/>
            <person name="Cohen L."/>
        </authorList>
    </citation>
    <scope>NUCLEOTIDE SEQUENCE</scope>
    <source>
        <strain evidence="2">Ms1</strain>
    </source>
</reference>
<feature type="compositionally biased region" description="Basic and acidic residues" evidence="1">
    <location>
        <begin position="455"/>
        <end position="470"/>
    </location>
</feature>
<dbReference type="AlphaFoldDB" id="A0A7S1CNP4"/>
<evidence type="ECO:0000313" key="2">
    <source>
        <dbReference type="EMBL" id="CAD8924092.1"/>
    </source>
</evidence>
<evidence type="ECO:0000256" key="1">
    <source>
        <dbReference type="SAM" id="MobiDB-lite"/>
    </source>
</evidence>
<accession>A0A7S1CNP4</accession>
<proteinExistence type="predicted"/>
<dbReference type="EMBL" id="HBFS01025876">
    <property type="protein sequence ID" value="CAD8924092.1"/>
    <property type="molecule type" value="Transcribed_RNA"/>
</dbReference>